<dbReference type="InterPro" id="IPR046896">
    <property type="entry name" value="Cup1-like_N"/>
</dbReference>
<dbReference type="GeneID" id="89955752"/>
<evidence type="ECO:0000313" key="2">
    <source>
        <dbReference type="EMBL" id="KAK4521451.1"/>
    </source>
</evidence>
<accession>A0AAN7I4W5</accession>
<dbReference type="Pfam" id="PF20263">
    <property type="entry name" value="LYRM2-like"/>
    <property type="match status" value="1"/>
</dbReference>
<evidence type="ECO:0000313" key="3">
    <source>
        <dbReference type="Proteomes" id="UP001304243"/>
    </source>
</evidence>
<dbReference type="AlphaFoldDB" id="A0AAN7I4W5"/>
<sequence length="486" mass="55712">MFQPNHAVYIKALYKQVLAEGALFFDDRARIYIRNTARRAFKDYRSCQDVERVKSKIKETRKYLHRLEKANRGNQKSALKVLEEVYGRKGKTRHGLLYPYLHAHQPANKVILDPEPFVAHVPRTAPPPALCPPLCSLITQHLGKKLDPELPIPPYKPLHPGRKANLLWRHRSMLLERVSVPLPFEIICELEYKAGAPMIHPLTCSTLVTGGPRWDDFYSGLTNVVNMIHHLQPTITSKMKPSSPFVRKQLLPKSPYESQRPGSLLEYLEPVGVSEQDNTNVFRYTNRQIRRLYKKLLQQVPLISVIHSDQLWEQRNYIITKSHWTPQGQPSRATTPLLEADELKRQEEQTWKSIIENASNMMINTTSSNGNYTLLPQEVERRTKKYKSILRNSNVVPPSYNNQILYNYTTKSNPVDVLAEAQPYGGLSLDSLLWLDASLCDIHVAKKRLSTSLKLENTSSILISMKRITPLANKKANTNRRSFAAA</sequence>
<organism evidence="2 3">
    <name type="scientific">Mucor velutinosus</name>
    <dbReference type="NCBI Taxonomy" id="708070"/>
    <lineage>
        <taxon>Eukaryota</taxon>
        <taxon>Fungi</taxon>
        <taxon>Fungi incertae sedis</taxon>
        <taxon>Mucoromycota</taxon>
        <taxon>Mucoromycotina</taxon>
        <taxon>Mucoromycetes</taxon>
        <taxon>Mucorales</taxon>
        <taxon>Mucorineae</taxon>
        <taxon>Mucoraceae</taxon>
        <taxon>Mucor</taxon>
    </lineage>
</organism>
<comment type="caution">
    <text evidence="2">The sequence shown here is derived from an EMBL/GenBank/DDBJ whole genome shotgun (WGS) entry which is preliminary data.</text>
</comment>
<feature type="domain" description="LYR motif-containing protein Cup1-like N-terminal" evidence="1">
    <location>
        <begin position="13"/>
        <end position="97"/>
    </location>
</feature>
<dbReference type="EMBL" id="JASEJX010000004">
    <property type="protein sequence ID" value="KAK4521451.1"/>
    <property type="molecule type" value="Genomic_DNA"/>
</dbReference>
<dbReference type="RefSeq" id="XP_064688117.1">
    <property type="nucleotide sequence ID" value="XM_064831249.1"/>
</dbReference>
<keyword evidence="3" id="KW-1185">Reference proteome</keyword>
<evidence type="ECO:0000259" key="1">
    <source>
        <dbReference type="Pfam" id="PF20263"/>
    </source>
</evidence>
<proteinExistence type="predicted"/>
<protein>
    <recommendedName>
        <fullName evidence="1">LYR motif-containing protein Cup1-like N-terminal domain-containing protein</fullName>
    </recommendedName>
</protein>
<name>A0AAN7I4W5_9FUNG</name>
<reference evidence="2 3" key="1">
    <citation type="submission" date="2022-11" db="EMBL/GenBank/DDBJ databases">
        <title>Mucor velutinosus strain NIH1002 WGS.</title>
        <authorList>
            <person name="Subramanian P."/>
            <person name="Mullikin J.C."/>
            <person name="Segre J.A."/>
            <person name="Zelazny A.M."/>
        </authorList>
    </citation>
    <scope>NUCLEOTIDE SEQUENCE [LARGE SCALE GENOMIC DNA]</scope>
    <source>
        <strain evidence="2 3">NIH1002</strain>
    </source>
</reference>
<dbReference type="CDD" id="cd20273">
    <property type="entry name" value="Complex1_LYR_unchar"/>
    <property type="match status" value="1"/>
</dbReference>
<gene>
    <name evidence="2" type="ORF">ATC70_012066</name>
</gene>
<dbReference type="Proteomes" id="UP001304243">
    <property type="component" value="Unassembled WGS sequence"/>
</dbReference>